<evidence type="ECO:0000313" key="4">
    <source>
        <dbReference type="EMBL" id="KAF4636979.1"/>
    </source>
</evidence>
<name>A0A8H4RVX9_9HELO</name>
<evidence type="ECO:0000259" key="3">
    <source>
        <dbReference type="SMART" id="SM00829"/>
    </source>
</evidence>
<dbReference type="OrthoDB" id="3233595at2759"/>
<evidence type="ECO:0000256" key="2">
    <source>
        <dbReference type="ARBA" id="ARBA00023002"/>
    </source>
</evidence>
<dbReference type="SMART" id="SM00829">
    <property type="entry name" value="PKS_ER"/>
    <property type="match status" value="1"/>
</dbReference>
<keyword evidence="5" id="KW-1185">Reference proteome</keyword>
<feature type="domain" description="Enoyl reductase (ER)" evidence="3">
    <location>
        <begin position="15"/>
        <end position="352"/>
    </location>
</feature>
<proteinExistence type="inferred from homology"/>
<dbReference type="Proteomes" id="UP000566819">
    <property type="component" value="Unassembled WGS sequence"/>
</dbReference>
<dbReference type="PANTHER" id="PTHR45348:SF5">
    <property type="entry name" value="OXIDOREDUCTASE, PUTATIVE (AFU_ORTHOLOGUE AFUA_8G01420)-RELATED"/>
    <property type="match status" value="1"/>
</dbReference>
<reference evidence="4 5" key="1">
    <citation type="submission" date="2020-03" db="EMBL/GenBank/DDBJ databases">
        <title>Draft Genome Sequence of Cudoniella acicularis.</title>
        <authorList>
            <person name="Buettner E."/>
            <person name="Kellner H."/>
        </authorList>
    </citation>
    <scope>NUCLEOTIDE SEQUENCE [LARGE SCALE GENOMIC DNA]</scope>
    <source>
        <strain evidence="4 5">DSM 108380</strain>
    </source>
</reference>
<gene>
    <name evidence="4" type="ORF">G7Y89_g1118</name>
</gene>
<protein>
    <recommendedName>
        <fullName evidence="3">Enoyl reductase (ER) domain-containing protein</fullName>
    </recommendedName>
</protein>
<dbReference type="InterPro" id="IPR036291">
    <property type="entry name" value="NAD(P)-bd_dom_sf"/>
</dbReference>
<sequence>MATTKTMQEAHVHADTTVTLHSVPIPQITHPSHLLIKVHSASCNPKDWKMATGNLMTIRSCPNSGDDIAGTIVAVGTAVHDFRPGNRVAALHELGTQYGAYAEYAIAYEWTAFHIGADVSFEQAATTPMANFMAAIGLFAMLRVTAGPWEYPKPESPLVVYGASSAVGAAVVRLAKIANVKVICVAGGGIPLVETLIEKEKGDVVIDYRQGPEKVVSEIRRVLGGRKLLFAFDAISEKGSHDNYWPALDQEGGRLTWVLGGHRDDIPEGIEQSTTMAGSMWKELTPLGKRDRLGMGAGGKDFGLAYSRLIGAWLREGKLKIHSYEVVDGGLVGLETALKTLRSGKSSAKKFVINIEDTPQLKQANGKQ</sequence>
<dbReference type="Gene3D" id="3.90.180.10">
    <property type="entry name" value="Medium-chain alcohol dehydrogenases, catalytic domain"/>
    <property type="match status" value="1"/>
</dbReference>
<organism evidence="4 5">
    <name type="scientific">Cudoniella acicularis</name>
    <dbReference type="NCBI Taxonomy" id="354080"/>
    <lineage>
        <taxon>Eukaryota</taxon>
        <taxon>Fungi</taxon>
        <taxon>Dikarya</taxon>
        <taxon>Ascomycota</taxon>
        <taxon>Pezizomycotina</taxon>
        <taxon>Leotiomycetes</taxon>
        <taxon>Helotiales</taxon>
        <taxon>Tricladiaceae</taxon>
        <taxon>Cudoniella</taxon>
    </lineage>
</organism>
<dbReference type="SUPFAM" id="SSF50129">
    <property type="entry name" value="GroES-like"/>
    <property type="match status" value="1"/>
</dbReference>
<dbReference type="Pfam" id="PF08240">
    <property type="entry name" value="ADH_N"/>
    <property type="match status" value="1"/>
</dbReference>
<evidence type="ECO:0000313" key="5">
    <source>
        <dbReference type="Proteomes" id="UP000566819"/>
    </source>
</evidence>
<dbReference type="InterPro" id="IPR013154">
    <property type="entry name" value="ADH-like_N"/>
</dbReference>
<comment type="caution">
    <text evidence="4">The sequence shown here is derived from an EMBL/GenBank/DDBJ whole genome shotgun (WGS) entry which is preliminary data.</text>
</comment>
<dbReference type="CDD" id="cd08249">
    <property type="entry name" value="enoyl_reductase_like"/>
    <property type="match status" value="1"/>
</dbReference>
<dbReference type="InterPro" id="IPR047122">
    <property type="entry name" value="Trans-enoyl_RdTase-like"/>
</dbReference>
<dbReference type="GO" id="GO:0016651">
    <property type="term" value="F:oxidoreductase activity, acting on NAD(P)H"/>
    <property type="evidence" value="ECO:0007669"/>
    <property type="project" value="InterPro"/>
</dbReference>
<evidence type="ECO:0000256" key="1">
    <source>
        <dbReference type="ARBA" id="ARBA00008072"/>
    </source>
</evidence>
<keyword evidence="2" id="KW-0560">Oxidoreductase</keyword>
<dbReference type="InterPro" id="IPR020843">
    <property type="entry name" value="ER"/>
</dbReference>
<accession>A0A8H4RVX9</accession>
<dbReference type="PANTHER" id="PTHR45348">
    <property type="entry name" value="HYPOTHETICAL OXIDOREDUCTASE (EUROFUNG)"/>
    <property type="match status" value="1"/>
</dbReference>
<dbReference type="SUPFAM" id="SSF51735">
    <property type="entry name" value="NAD(P)-binding Rossmann-fold domains"/>
    <property type="match status" value="1"/>
</dbReference>
<dbReference type="Gene3D" id="3.40.50.720">
    <property type="entry name" value="NAD(P)-binding Rossmann-like Domain"/>
    <property type="match status" value="1"/>
</dbReference>
<dbReference type="EMBL" id="JAAMPI010000041">
    <property type="protein sequence ID" value="KAF4636979.1"/>
    <property type="molecule type" value="Genomic_DNA"/>
</dbReference>
<dbReference type="InterPro" id="IPR011032">
    <property type="entry name" value="GroES-like_sf"/>
</dbReference>
<dbReference type="AlphaFoldDB" id="A0A8H4RVX9"/>
<comment type="similarity">
    <text evidence="1">Belongs to the zinc-containing alcohol dehydrogenase family.</text>
</comment>